<name>A0ACC0QWC0_9HYPO</name>
<dbReference type="EMBL" id="CM046508">
    <property type="protein sequence ID" value="KAI8666390.1"/>
    <property type="molecule type" value="Genomic_DNA"/>
</dbReference>
<dbReference type="Proteomes" id="UP001065298">
    <property type="component" value="Chromosome 6"/>
</dbReference>
<comment type="caution">
    <text evidence="1">The sequence shown here is derived from an EMBL/GenBank/DDBJ whole genome shotgun (WGS) entry which is preliminary data.</text>
</comment>
<sequence length="266" mass="28387">MKLSLFTISALAASLVSAFPITGDDVRCRSGPGTSYAIKKTFKKGTNVKITCQTTGTNIKGNNIWDKVSEGCYVSDYYVKTGSSGFVTKKCPGTGGSCGAPKSNQATVNLIASFEGFRANIYKDAAGYPTVGYGHLCSNSRCTDVKYSIPLSQANGKKLLADDMAASIQKFEKCITAMVKSNVKLNKNQYGALVSWSFNNGCGAAQTSTLIKRLNKGEAPNTVISQELPKWVYAGGKKLNGLVRRRKAEVALAKKATTEKALPKSC</sequence>
<keyword evidence="2" id="KW-1185">Reference proteome</keyword>
<proteinExistence type="predicted"/>
<evidence type="ECO:0000313" key="1">
    <source>
        <dbReference type="EMBL" id="KAI8666390.1"/>
    </source>
</evidence>
<organism evidence="1 2">
    <name type="scientific">Fusarium keratoplasticum</name>
    <dbReference type="NCBI Taxonomy" id="1328300"/>
    <lineage>
        <taxon>Eukaryota</taxon>
        <taxon>Fungi</taxon>
        <taxon>Dikarya</taxon>
        <taxon>Ascomycota</taxon>
        <taxon>Pezizomycotina</taxon>
        <taxon>Sordariomycetes</taxon>
        <taxon>Hypocreomycetidae</taxon>
        <taxon>Hypocreales</taxon>
        <taxon>Nectriaceae</taxon>
        <taxon>Fusarium</taxon>
        <taxon>Fusarium solani species complex</taxon>
    </lineage>
</organism>
<protein>
    <submittedName>
        <fullName evidence="1">Lysozyme</fullName>
    </submittedName>
</protein>
<reference evidence="1" key="1">
    <citation type="submission" date="2022-06" db="EMBL/GenBank/DDBJ databases">
        <title>Fusarium solani species complex genomes reveal bases of compartmentalisation and animal pathogenesis.</title>
        <authorList>
            <person name="Tsai I.J."/>
        </authorList>
    </citation>
    <scope>NUCLEOTIDE SEQUENCE</scope>
    <source>
        <strain evidence="1">Fu6.1</strain>
    </source>
</reference>
<gene>
    <name evidence="1" type="ORF">NCS57_00863600</name>
</gene>
<evidence type="ECO:0000313" key="2">
    <source>
        <dbReference type="Proteomes" id="UP001065298"/>
    </source>
</evidence>
<accession>A0ACC0QWC0</accession>